<evidence type="ECO:0000256" key="10">
    <source>
        <dbReference type="ARBA" id="ARBA00023002"/>
    </source>
</evidence>
<keyword evidence="10 16" id="KW-0560">Oxidoreductase</keyword>
<dbReference type="GO" id="GO:0016712">
    <property type="term" value="F:oxidoreductase activity, acting on paired donors, with incorporation or reduction of molecular oxygen, reduced flavin or flavoprotein as one donor, and incorporation of one atom of oxygen"/>
    <property type="evidence" value="ECO:0007669"/>
    <property type="project" value="UniProtKB-EC"/>
</dbReference>
<dbReference type="PRINTS" id="PR00385">
    <property type="entry name" value="P450"/>
</dbReference>
<evidence type="ECO:0000256" key="4">
    <source>
        <dbReference type="ARBA" id="ARBA00010617"/>
    </source>
</evidence>
<accession>A0AAJ6Z1S9</accession>
<sequence length="493" mass="57552">MLSVILLFISALLFAIYNFFIKYRHYWKKRNIPEVHGVMWKFITGKKSLAEIHKEIYYSYPDESNIGLYNGLKPALIIKDLENIQAVLLGDFQSFFSRGLNTNQNDLLADSVLFMEDYERWRIVRYKITPVFTMKKLKNMFYIMERCARDFIDFIENNQEAMDKPFNALYTYTTASLTASIFGIEANTKNTMDSPFIDMASKATAPSFSTNLKFTLASTVPKLFKFLKLKFFGDQESYFINVVKQVLKERRRHNDKRHDFIDTCIELQNEGVMQNLTTGYQLIPSDELMAAQAFFFFIAGADTSAHSMLFVLLELSGNPGILKRLHKEVDDVFEKCNEKVTIDDIEELKYMDMVMNEAFRKYPTIGTIQRRCTKTTTLPVGQVRIEKDVQVIIPIYAIHRDEKYYPNPDVFDPERFSPKNISNIPKYAYLPFGEGNRICIGARFARLQLKVGLAWLLRRYTLKEQVYDPKYFEPSFFALRDTAARINFIPRRA</sequence>
<keyword evidence="11 15" id="KW-0408">Iron</keyword>
<dbReference type="KEGG" id="pxu:106114597"/>
<dbReference type="EC" id="1.14.14.1" evidence="5"/>
<dbReference type="Proteomes" id="UP000694872">
    <property type="component" value="Unplaced"/>
</dbReference>
<dbReference type="PANTHER" id="PTHR24292">
    <property type="entry name" value="CYTOCHROME P450"/>
    <property type="match status" value="1"/>
</dbReference>
<evidence type="ECO:0000256" key="5">
    <source>
        <dbReference type="ARBA" id="ARBA00012109"/>
    </source>
</evidence>
<proteinExistence type="inferred from homology"/>
<feature type="binding site" description="axial binding residue" evidence="15">
    <location>
        <position position="439"/>
    </location>
    <ligand>
        <name>heme</name>
        <dbReference type="ChEBI" id="CHEBI:30413"/>
    </ligand>
    <ligandPart>
        <name>Fe</name>
        <dbReference type="ChEBI" id="CHEBI:18248"/>
    </ligandPart>
</feature>
<dbReference type="GeneID" id="106114597"/>
<keyword evidence="13" id="KW-0472">Membrane</keyword>
<evidence type="ECO:0000256" key="2">
    <source>
        <dbReference type="ARBA" id="ARBA00004174"/>
    </source>
</evidence>
<evidence type="ECO:0000256" key="6">
    <source>
        <dbReference type="ARBA" id="ARBA00022617"/>
    </source>
</evidence>
<dbReference type="InterPro" id="IPR002401">
    <property type="entry name" value="Cyt_P450_E_grp-I"/>
</dbReference>
<keyword evidence="6 15" id="KW-0349">Heme</keyword>
<evidence type="ECO:0000256" key="9">
    <source>
        <dbReference type="ARBA" id="ARBA00022848"/>
    </source>
</evidence>
<dbReference type="PRINTS" id="PR00463">
    <property type="entry name" value="EP450I"/>
</dbReference>
<name>A0AAJ6Z1S9_PAPXU</name>
<dbReference type="AlphaFoldDB" id="A0AAJ6Z1S9"/>
<dbReference type="GO" id="GO:0005789">
    <property type="term" value="C:endoplasmic reticulum membrane"/>
    <property type="evidence" value="ECO:0007669"/>
    <property type="project" value="UniProtKB-SubCell"/>
</dbReference>
<dbReference type="PANTHER" id="PTHR24292:SF104">
    <property type="entry name" value="CYTOCHROME P450 308A1-RELATED"/>
    <property type="match status" value="1"/>
</dbReference>
<evidence type="ECO:0000256" key="14">
    <source>
        <dbReference type="ARBA" id="ARBA00047827"/>
    </source>
</evidence>
<keyword evidence="9" id="KW-0492">Microsome</keyword>
<evidence type="ECO:0000256" key="3">
    <source>
        <dbReference type="ARBA" id="ARBA00004406"/>
    </source>
</evidence>
<dbReference type="GO" id="GO:0020037">
    <property type="term" value="F:heme binding"/>
    <property type="evidence" value="ECO:0007669"/>
    <property type="project" value="InterPro"/>
</dbReference>
<evidence type="ECO:0000256" key="15">
    <source>
        <dbReference type="PIRSR" id="PIRSR602401-1"/>
    </source>
</evidence>
<dbReference type="PROSITE" id="PS00086">
    <property type="entry name" value="CYTOCHROME_P450"/>
    <property type="match status" value="1"/>
</dbReference>
<dbReference type="InterPro" id="IPR036396">
    <property type="entry name" value="Cyt_P450_sf"/>
</dbReference>
<comment type="similarity">
    <text evidence="4 16">Belongs to the cytochrome P450 family.</text>
</comment>
<organism evidence="17">
    <name type="scientific">Papilio xuthus</name>
    <name type="common">Asian swallowtail butterfly</name>
    <dbReference type="NCBI Taxonomy" id="66420"/>
    <lineage>
        <taxon>Eukaryota</taxon>
        <taxon>Metazoa</taxon>
        <taxon>Ecdysozoa</taxon>
        <taxon>Arthropoda</taxon>
        <taxon>Hexapoda</taxon>
        <taxon>Insecta</taxon>
        <taxon>Pterygota</taxon>
        <taxon>Neoptera</taxon>
        <taxon>Endopterygota</taxon>
        <taxon>Lepidoptera</taxon>
        <taxon>Glossata</taxon>
        <taxon>Ditrysia</taxon>
        <taxon>Papilionoidea</taxon>
        <taxon>Papilionidae</taxon>
        <taxon>Papilioninae</taxon>
        <taxon>Papilio</taxon>
    </lineage>
</organism>
<dbReference type="InterPro" id="IPR001128">
    <property type="entry name" value="Cyt_P450"/>
</dbReference>
<evidence type="ECO:0000256" key="11">
    <source>
        <dbReference type="ARBA" id="ARBA00023004"/>
    </source>
</evidence>
<comment type="cofactor">
    <cofactor evidence="1 15">
        <name>heme</name>
        <dbReference type="ChEBI" id="CHEBI:30413"/>
    </cofactor>
</comment>
<evidence type="ECO:0000256" key="12">
    <source>
        <dbReference type="ARBA" id="ARBA00023033"/>
    </source>
</evidence>
<keyword evidence="8" id="KW-0256">Endoplasmic reticulum</keyword>
<keyword evidence="7 15" id="KW-0479">Metal-binding</keyword>
<evidence type="ECO:0000313" key="17">
    <source>
        <dbReference type="RefSeq" id="XP_013163317.1"/>
    </source>
</evidence>
<dbReference type="InterPro" id="IPR017972">
    <property type="entry name" value="Cyt_P450_CS"/>
</dbReference>
<dbReference type="SUPFAM" id="SSF48264">
    <property type="entry name" value="Cytochrome P450"/>
    <property type="match status" value="1"/>
</dbReference>
<dbReference type="RefSeq" id="XP_013163317.1">
    <property type="nucleotide sequence ID" value="XM_013307863.1"/>
</dbReference>
<gene>
    <name evidence="17" type="primary">LOC106114597</name>
</gene>
<comment type="subcellular location">
    <subcellularLocation>
        <location evidence="3">Endoplasmic reticulum membrane</location>
        <topology evidence="3">Peripheral membrane protein</topology>
    </subcellularLocation>
    <subcellularLocation>
        <location evidence="2">Microsome membrane</location>
        <topology evidence="2">Peripheral membrane protein</topology>
    </subcellularLocation>
</comment>
<evidence type="ECO:0000256" key="16">
    <source>
        <dbReference type="RuleBase" id="RU000461"/>
    </source>
</evidence>
<evidence type="ECO:0000256" key="13">
    <source>
        <dbReference type="ARBA" id="ARBA00023136"/>
    </source>
</evidence>
<comment type="catalytic activity">
    <reaction evidence="14">
        <text>an organic molecule + reduced [NADPH--hemoprotein reductase] + O2 = an alcohol + oxidized [NADPH--hemoprotein reductase] + H2O + H(+)</text>
        <dbReference type="Rhea" id="RHEA:17149"/>
        <dbReference type="Rhea" id="RHEA-COMP:11964"/>
        <dbReference type="Rhea" id="RHEA-COMP:11965"/>
        <dbReference type="ChEBI" id="CHEBI:15377"/>
        <dbReference type="ChEBI" id="CHEBI:15378"/>
        <dbReference type="ChEBI" id="CHEBI:15379"/>
        <dbReference type="ChEBI" id="CHEBI:30879"/>
        <dbReference type="ChEBI" id="CHEBI:57618"/>
        <dbReference type="ChEBI" id="CHEBI:58210"/>
        <dbReference type="ChEBI" id="CHEBI:142491"/>
        <dbReference type="EC" id="1.14.14.1"/>
    </reaction>
</comment>
<dbReference type="FunFam" id="1.10.630.10:FF:000182">
    <property type="entry name" value="Cytochrome P450 3A4"/>
    <property type="match status" value="1"/>
</dbReference>
<evidence type="ECO:0000256" key="7">
    <source>
        <dbReference type="ARBA" id="ARBA00022723"/>
    </source>
</evidence>
<reference evidence="17" key="1">
    <citation type="submission" date="2025-08" db="UniProtKB">
        <authorList>
            <consortium name="RefSeq"/>
        </authorList>
    </citation>
    <scope>IDENTIFICATION</scope>
</reference>
<dbReference type="CDD" id="cd11056">
    <property type="entry name" value="CYP6-like"/>
    <property type="match status" value="1"/>
</dbReference>
<protein>
    <recommendedName>
        <fullName evidence="5">unspecific monooxygenase</fullName>
        <ecNumber evidence="5">1.14.14.1</ecNumber>
    </recommendedName>
</protein>
<dbReference type="Gene3D" id="1.10.630.10">
    <property type="entry name" value="Cytochrome P450"/>
    <property type="match status" value="1"/>
</dbReference>
<dbReference type="GO" id="GO:0005506">
    <property type="term" value="F:iron ion binding"/>
    <property type="evidence" value="ECO:0007669"/>
    <property type="project" value="InterPro"/>
</dbReference>
<keyword evidence="12 16" id="KW-0503">Monooxygenase</keyword>
<dbReference type="InterPro" id="IPR050476">
    <property type="entry name" value="Insect_CytP450_Detox"/>
</dbReference>
<evidence type="ECO:0000256" key="8">
    <source>
        <dbReference type="ARBA" id="ARBA00022824"/>
    </source>
</evidence>
<evidence type="ECO:0000256" key="1">
    <source>
        <dbReference type="ARBA" id="ARBA00001971"/>
    </source>
</evidence>
<dbReference type="Pfam" id="PF00067">
    <property type="entry name" value="p450"/>
    <property type="match status" value="1"/>
</dbReference>